<keyword evidence="1" id="KW-0378">Hydrolase</keyword>
<reference evidence="1" key="1">
    <citation type="submission" date="2021-02" db="EMBL/GenBank/DDBJ databases">
        <title>Natrosporangium hydrolyticum gen. nov., sp. nov, a haloalkaliphilic actinobacterium from a soda solonchak soil.</title>
        <authorList>
            <person name="Sorokin D.Y."/>
            <person name="Khijniak T.V."/>
            <person name="Zakharycheva A.P."/>
            <person name="Boueva O.V."/>
            <person name="Ariskina E.V."/>
            <person name="Hahnke R.L."/>
            <person name="Bunk B."/>
            <person name="Sproer C."/>
            <person name="Schumann P."/>
            <person name="Evtushenko L.I."/>
            <person name="Kublanov I.V."/>
        </authorList>
    </citation>
    <scope>NUCLEOTIDE SEQUENCE</scope>
    <source>
        <strain evidence="1">DSM 106523</strain>
    </source>
</reference>
<dbReference type="KEGG" id="nhy:JQS43_16840"/>
<dbReference type="PANTHER" id="PTHR46649">
    <property type="match status" value="1"/>
</dbReference>
<dbReference type="NCBIfam" id="TIGR01509">
    <property type="entry name" value="HAD-SF-IA-v3"/>
    <property type="match status" value="1"/>
</dbReference>
<dbReference type="InterPro" id="IPR006439">
    <property type="entry name" value="HAD-SF_hydro_IA"/>
</dbReference>
<dbReference type="GO" id="GO:0016787">
    <property type="term" value="F:hydrolase activity"/>
    <property type="evidence" value="ECO:0007669"/>
    <property type="project" value="UniProtKB-KW"/>
</dbReference>
<sequence>MTRYRAVLFDFFGTLSHAVTRGPWHDLAARHLGCDPTALLDMLDRTFSVRATGAFGDAESTLRWVCDLLDLHPPAARIQAAVRAKEAAVHADTRLRPDAVDTLAALRARGLRTAVVSDCGYELPRFLPALPIAPLLDTCVYSVEVGRRKPHPRLYQTACRRLGVAPDQCLYVGDGGSQELTGARAAGMTALQLAAPDLHEHLVFDQEASFDGPRIGTLAELLDWFDIPTARPRCPVVSTGDRPAAVTSPP</sequence>
<dbReference type="PRINTS" id="PR00413">
    <property type="entry name" value="HADHALOGNASE"/>
</dbReference>
<dbReference type="Gene3D" id="3.40.50.1000">
    <property type="entry name" value="HAD superfamily/HAD-like"/>
    <property type="match status" value="1"/>
</dbReference>
<protein>
    <submittedName>
        <fullName evidence="1">HAD family hydrolase</fullName>
    </submittedName>
</protein>
<dbReference type="AlphaFoldDB" id="A0A895Y6B2"/>
<dbReference type="Pfam" id="PF00702">
    <property type="entry name" value="Hydrolase"/>
    <property type="match status" value="1"/>
</dbReference>
<dbReference type="SFLD" id="SFLDS00003">
    <property type="entry name" value="Haloacid_Dehalogenase"/>
    <property type="match status" value="1"/>
</dbReference>
<proteinExistence type="predicted"/>
<name>A0A895Y6B2_9ACTN</name>
<dbReference type="SUPFAM" id="SSF56784">
    <property type="entry name" value="HAD-like"/>
    <property type="match status" value="1"/>
</dbReference>
<dbReference type="PANTHER" id="PTHR46649:SF4">
    <property type="entry name" value="HALOACID DEHALOGENASE-LIKE HYDROLASE (HAD) SUPERFAMILY PROTEIN"/>
    <property type="match status" value="1"/>
</dbReference>
<evidence type="ECO:0000313" key="1">
    <source>
        <dbReference type="EMBL" id="QSB13287.1"/>
    </source>
</evidence>
<gene>
    <name evidence="1" type="ORF">JQS43_16840</name>
</gene>
<dbReference type="RefSeq" id="WP_239675368.1">
    <property type="nucleotide sequence ID" value="NZ_CP070499.1"/>
</dbReference>
<evidence type="ECO:0000313" key="2">
    <source>
        <dbReference type="Proteomes" id="UP000662857"/>
    </source>
</evidence>
<accession>A0A895Y6B2</accession>
<dbReference type="Proteomes" id="UP000662857">
    <property type="component" value="Chromosome"/>
</dbReference>
<keyword evidence="2" id="KW-1185">Reference proteome</keyword>
<dbReference type="InterPro" id="IPR023214">
    <property type="entry name" value="HAD_sf"/>
</dbReference>
<organism evidence="1 2">
    <name type="scientific">Natronosporangium hydrolyticum</name>
    <dbReference type="NCBI Taxonomy" id="2811111"/>
    <lineage>
        <taxon>Bacteria</taxon>
        <taxon>Bacillati</taxon>
        <taxon>Actinomycetota</taxon>
        <taxon>Actinomycetes</taxon>
        <taxon>Micromonosporales</taxon>
        <taxon>Micromonosporaceae</taxon>
        <taxon>Natronosporangium</taxon>
    </lineage>
</organism>
<dbReference type="SFLD" id="SFLDG01129">
    <property type="entry name" value="C1.5:_HAD__Beta-PGM__Phosphata"/>
    <property type="match status" value="1"/>
</dbReference>
<dbReference type="EMBL" id="CP070499">
    <property type="protein sequence ID" value="QSB13287.1"/>
    <property type="molecule type" value="Genomic_DNA"/>
</dbReference>
<dbReference type="InterPro" id="IPR036412">
    <property type="entry name" value="HAD-like_sf"/>
</dbReference>
<dbReference type="NCBIfam" id="TIGR01549">
    <property type="entry name" value="HAD-SF-IA-v1"/>
    <property type="match status" value="1"/>
</dbReference>